<evidence type="ECO:0000256" key="9">
    <source>
        <dbReference type="ARBA" id="ARBA00022692"/>
    </source>
</evidence>
<dbReference type="Gene3D" id="3.30.565.10">
    <property type="entry name" value="Histidine kinase-like ATPase, C-terminal domain"/>
    <property type="match status" value="1"/>
</dbReference>
<protein>
    <recommendedName>
        <fullName evidence="21">Signal transduction histidine-protein kinase/phosphatase MprB</fullName>
        <ecNumber evidence="5">2.7.13.3</ecNumber>
    </recommendedName>
    <alternativeName>
        <fullName evidence="22">Mycobacterial persistence regulator B</fullName>
    </alternativeName>
</protein>
<keyword evidence="9 23" id="KW-0812">Transmembrane</keyword>
<evidence type="ECO:0000256" key="18">
    <source>
        <dbReference type="ARBA" id="ARBA00023016"/>
    </source>
</evidence>
<evidence type="ECO:0000313" key="27">
    <source>
        <dbReference type="Proteomes" id="UP000295705"/>
    </source>
</evidence>
<evidence type="ECO:0000256" key="7">
    <source>
        <dbReference type="ARBA" id="ARBA00022553"/>
    </source>
</evidence>
<dbReference type="InterPro" id="IPR036097">
    <property type="entry name" value="HisK_dim/P_sf"/>
</dbReference>
<dbReference type="PROSITE" id="PS50109">
    <property type="entry name" value="HIS_KIN"/>
    <property type="match status" value="1"/>
</dbReference>
<keyword evidence="16 23" id="KW-1133">Transmembrane helix</keyword>
<dbReference type="InterPro" id="IPR040868">
    <property type="entry name" value="DraK_HK_N"/>
</dbReference>
<keyword evidence="11 26" id="KW-0418">Kinase</keyword>
<keyword evidence="8" id="KW-0808">Transferase</keyword>
<name>A0A4R6VMF7_9PSEU</name>
<dbReference type="InterPro" id="IPR003660">
    <property type="entry name" value="HAMP_dom"/>
</dbReference>
<evidence type="ECO:0000256" key="1">
    <source>
        <dbReference type="ARBA" id="ARBA00000085"/>
    </source>
</evidence>
<keyword evidence="23" id="KW-0472">Membrane</keyword>
<dbReference type="PRINTS" id="PR00344">
    <property type="entry name" value="BCTRLSENSOR"/>
</dbReference>
<dbReference type="GO" id="GO:0005524">
    <property type="term" value="F:ATP binding"/>
    <property type="evidence" value="ECO:0007669"/>
    <property type="project" value="UniProtKB-KW"/>
</dbReference>
<dbReference type="OrthoDB" id="5499837at2"/>
<dbReference type="Gene3D" id="1.10.287.130">
    <property type="match status" value="1"/>
</dbReference>
<evidence type="ECO:0000256" key="5">
    <source>
        <dbReference type="ARBA" id="ARBA00012438"/>
    </source>
</evidence>
<dbReference type="AlphaFoldDB" id="A0A4R6VMF7"/>
<evidence type="ECO:0000256" key="14">
    <source>
        <dbReference type="ARBA" id="ARBA00022842"/>
    </source>
</evidence>
<keyword evidence="13" id="KW-0067">ATP-binding</keyword>
<evidence type="ECO:0000256" key="13">
    <source>
        <dbReference type="ARBA" id="ARBA00022840"/>
    </source>
</evidence>
<feature type="transmembrane region" description="Helical" evidence="23">
    <location>
        <begin position="126"/>
        <end position="147"/>
    </location>
</feature>
<proteinExistence type="predicted"/>
<sequence length="426" mass="44728">MRRRILVSTLIVVTITVAVLGGPLALTTWRLVEDFTRADINSRLRQVVATLDAQGSADRPVDLSAVGIAVPPGGSLVVRTPRGVSTLGQLDPGPTVSETLPFGLSGSAVLSEPITEMRARQLQATALVLAAVLLSVAVGAVVATLTARRLADPLQQVAGRAARLGAGDFRPAPHRHGIPELDRVSDVLDSSATALAELVQRERELVGDVSHQLRSRLTALQLRLDELSAHPDEHVSAEGSAALEQAERLAEVLDELLASAREARAAGAAPIEVAGELDAVADEWRDPLRSEGRTVRVRTPEGLVARATSGRLREALGVLVDNAMRHGKGTVTLTARLSDNDTIVIEVGDHGDGVPPELAPHVFDRGVSGAASTGVGLALARALIEADGGRLELARTRPATFSVFLPVPRTDRAVAAPRPLPTTGPR</sequence>
<evidence type="ECO:0000256" key="21">
    <source>
        <dbReference type="ARBA" id="ARBA00040454"/>
    </source>
</evidence>
<dbReference type="Proteomes" id="UP000295705">
    <property type="component" value="Unassembled WGS sequence"/>
</dbReference>
<dbReference type="Pfam" id="PF18092">
    <property type="entry name" value="DraK_HK_N"/>
    <property type="match status" value="1"/>
</dbReference>
<evidence type="ECO:0000256" key="10">
    <source>
        <dbReference type="ARBA" id="ARBA00022741"/>
    </source>
</evidence>
<dbReference type="InterPro" id="IPR003661">
    <property type="entry name" value="HisK_dim/P_dom"/>
</dbReference>
<comment type="catalytic activity">
    <reaction evidence="1">
        <text>ATP + protein L-histidine = ADP + protein N-phospho-L-histidine.</text>
        <dbReference type="EC" id="2.7.13.3"/>
    </reaction>
</comment>
<dbReference type="InterPro" id="IPR036890">
    <property type="entry name" value="HATPase_C_sf"/>
</dbReference>
<evidence type="ECO:0000256" key="15">
    <source>
        <dbReference type="ARBA" id="ARBA00022912"/>
    </source>
</evidence>
<evidence type="ECO:0000259" key="24">
    <source>
        <dbReference type="PROSITE" id="PS50109"/>
    </source>
</evidence>
<keyword evidence="19" id="KW-0843">Virulence</keyword>
<reference evidence="26 27" key="1">
    <citation type="submission" date="2019-03" db="EMBL/GenBank/DDBJ databases">
        <title>Genomic Encyclopedia of Type Strains, Phase IV (KMG-IV): sequencing the most valuable type-strain genomes for metagenomic binning, comparative biology and taxonomic classification.</title>
        <authorList>
            <person name="Goeker M."/>
        </authorList>
    </citation>
    <scope>NUCLEOTIDE SEQUENCE [LARGE SCALE GENOMIC DNA]</scope>
    <source>
        <strain evidence="26 27">DSM 45775</strain>
    </source>
</reference>
<dbReference type="GO" id="GO:0000155">
    <property type="term" value="F:phosphorelay sensor kinase activity"/>
    <property type="evidence" value="ECO:0007669"/>
    <property type="project" value="InterPro"/>
</dbReference>
<keyword evidence="10" id="KW-0547">Nucleotide-binding</keyword>
<evidence type="ECO:0000256" key="6">
    <source>
        <dbReference type="ARBA" id="ARBA00022475"/>
    </source>
</evidence>
<keyword evidence="18" id="KW-0346">Stress response</keyword>
<keyword evidence="27" id="KW-1185">Reference proteome</keyword>
<keyword evidence="20" id="KW-0464">Manganese</keyword>
<evidence type="ECO:0000256" key="3">
    <source>
        <dbReference type="ARBA" id="ARBA00001946"/>
    </source>
</evidence>
<organism evidence="26 27">
    <name type="scientific">Actinomycetospora succinea</name>
    <dbReference type="NCBI Taxonomy" id="663603"/>
    <lineage>
        <taxon>Bacteria</taxon>
        <taxon>Bacillati</taxon>
        <taxon>Actinomycetota</taxon>
        <taxon>Actinomycetes</taxon>
        <taxon>Pseudonocardiales</taxon>
        <taxon>Pseudonocardiaceae</taxon>
        <taxon>Actinomycetospora</taxon>
    </lineage>
</organism>
<dbReference type="InterPro" id="IPR003594">
    <property type="entry name" value="HATPase_dom"/>
</dbReference>
<feature type="domain" description="Histidine kinase" evidence="24">
    <location>
        <begin position="208"/>
        <end position="409"/>
    </location>
</feature>
<evidence type="ECO:0000256" key="16">
    <source>
        <dbReference type="ARBA" id="ARBA00022989"/>
    </source>
</evidence>
<keyword evidence="12" id="KW-0378">Hydrolase</keyword>
<evidence type="ECO:0000256" key="2">
    <source>
        <dbReference type="ARBA" id="ARBA00001936"/>
    </source>
</evidence>
<dbReference type="EMBL" id="SNYO01000001">
    <property type="protein sequence ID" value="TDQ64959.1"/>
    <property type="molecule type" value="Genomic_DNA"/>
</dbReference>
<keyword evidence="15" id="KW-0904">Protein phosphatase</keyword>
<comment type="subcellular location">
    <subcellularLocation>
        <location evidence="4">Cell membrane</location>
        <topology evidence="4">Multi-pass membrane protein</topology>
    </subcellularLocation>
</comment>
<dbReference type="InterPro" id="IPR005467">
    <property type="entry name" value="His_kinase_dom"/>
</dbReference>
<evidence type="ECO:0000256" key="19">
    <source>
        <dbReference type="ARBA" id="ARBA00023026"/>
    </source>
</evidence>
<dbReference type="PANTHER" id="PTHR44936:SF9">
    <property type="entry name" value="SENSOR PROTEIN CREC"/>
    <property type="match status" value="1"/>
</dbReference>
<dbReference type="RefSeq" id="WP_133824396.1">
    <property type="nucleotide sequence ID" value="NZ_BAABHR010000045.1"/>
</dbReference>
<evidence type="ECO:0000256" key="17">
    <source>
        <dbReference type="ARBA" id="ARBA00023012"/>
    </source>
</evidence>
<keyword evidence="17" id="KW-0902">Two-component regulatory system</keyword>
<dbReference type="PANTHER" id="PTHR44936">
    <property type="entry name" value="SENSOR PROTEIN CREC"/>
    <property type="match status" value="1"/>
</dbReference>
<comment type="caution">
    <text evidence="26">The sequence shown here is derived from an EMBL/GenBank/DDBJ whole genome shotgun (WGS) entry which is preliminary data.</text>
</comment>
<keyword evidence="7" id="KW-0597">Phosphoprotein</keyword>
<accession>A0A4R6VMF7</accession>
<dbReference type="InterPro" id="IPR050980">
    <property type="entry name" value="2C_sensor_his_kinase"/>
</dbReference>
<keyword evidence="14" id="KW-0460">Magnesium</keyword>
<feature type="domain" description="HAMP" evidence="25">
    <location>
        <begin position="148"/>
        <end position="200"/>
    </location>
</feature>
<dbReference type="EC" id="2.7.13.3" evidence="5"/>
<comment type="cofactor">
    <cofactor evidence="2">
        <name>Mn(2+)</name>
        <dbReference type="ChEBI" id="CHEBI:29035"/>
    </cofactor>
</comment>
<evidence type="ECO:0000256" key="20">
    <source>
        <dbReference type="ARBA" id="ARBA00023211"/>
    </source>
</evidence>
<evidence type="ECO:0000259" key="25">
    <source>
        <dbReference type="PROSITE" id="PS50885"/>
    </source>
</evidence>
<evidence type="ECO:0000313" key="26">
    <source>
        <dbReference type="EMBL" id="TDQ64959.1"/>
    </source>
</evidence>
<evidence type="ECO:0000256" key="12">
    <source>
        <dbReference type="ARBA" id="ARBA00022801"/>
    </source>
</evidence>
<evidence type="ECO:0000256" key="11">
    <source>
        <dbReference type="ARBA" id="ARBA00022777"/>
    </source>
</evidence>
<dbReference type="PROSITE" id="PS50885">
    <property type="entry name" value="HAMP"/>
    <property type="match status" value="1"/>
</dbReference>
<gene>
    <name evidence="26" type="ORF">EV188_101208</name>
</gene>
<dbReference type="SMART" id="SM00387">
    <property type="entry name" value="HATPase_c"/>
    <property type="match status" value="1"/>
</dbReference>
<dbReference type="SUPFAM" id="SSF55874">
    <property type="entry name" value="ATPase domain of HSP90 chaperone/DNA topoisomerase II/histidine kinase"/>
    <property type="match status" value="1"/>
</dbReference>
<evidence type="ECO:0000256" key="8">
    <source>
        <dbReference type="ARBA" id="ARBA00022679"/>
    </source>
</evidence>
<dbReference type="CDD" id="cd00082">
    <property type="entry name" value="HisKA"/>
    <property type="match status" value="1"/>
</dbReference>
<dbReference type="GO" id="GO:0004721">
    <property type="term" value="F:phosphoprotein phosphatase activity"/>
    <property type="evidence" value="ECO:0007669"/>
    <property type="project" value="UniProtKB-KW"/>
</dbReference>
<evidence type="ECO:0000256" key="4">
    <source>
        <dbReference type="ARBA" id="ARBA00004651"/>
    </source>
</evidence>
<dbReference type="InterPro" id="IPR004358">
    <property type="entry name" value="Sig_transdc_His_kin-like_C"/>
</dbReference>
<keyword evidence="6" id="KW-1003">Cell membrane</keyword>
<evidence type="ECO:0000256" key="23">
    <source>
        <dbReference type="SAM" id="Phobius"/>
    </source>
</evidence>
<dbReference type="SUPFAM" id="SSF47384">
    <property type="entry name" value="Homodimeric domain of signal transducing histidine kinase"/>
    <property type="match status" value="1"/>
</dbReference>
<dbReference type="GO" id="GO:0005886">
    <property type="term" value="C:plasma membrane"/>
    <property type="evidence" value="ECO:0007669"/>
    <property type="project" value="UniProtKB-SubCell"/>
</dbReference>
<evidence type="ECO:0000256" key="22">
    <source>
        <dbReference type="ARBA" id="ARBA00041776"/>
    </source>
</evidence>
<dbReference type="Pfam" id="PF02518">
    <property type="entry name" value="HATPase_c"/>
    <property type="match status" value="1"/>
</dbReference>
<comment type="cofactor">
    <cofactor evidence="3">
        <name>Mg(2+)</name>
        <dbReference type="ChEBI" id="CHEBI:18420"/>
    </cofactor>
</comment>